<comment type="caution">
    <text evidence="5">The sequence shown here is derived from an EMBL/GenBank/DDBJ whole genome shotgun (WGS) entry which is preliminary data.</text>
</comment>
<dbReference type="PANTHER" id="PTHR33867">
    <property type="entry name" value="RIBOSOME MATURATION FACTOR RIMP"/>
    <property type="match status" value="1"/>
</dbReference>
<reference evidence="5" key="1">
    <citation type="journal article" date="2015" name="Nature">
        <title>Complex archaea that bridge the gap between prokaryotes and eukaryotes.</title>
        <authorList>
            <person name="Spang A."/>
            <person name="Saw J.H."/>
            <person name="Jorgensen S.L."/>
            <person name="Zaremba-Niedzwiedzka K."/>
            <person name="Martijn J."/>
            <person name="Lind A.E."/>
            <person name="van Eijk R."/>
            <person name="Schleper C."/>
            <person name="Guy L."/>
            <person name="Ettema T.J."/>
        </authorList>
    </citation>
    <scope>NUCLEOTIDE SEQUENCE</scope>
</reference>
<evidence type="ECO:0000313" key="5">
    <source>
        <dbReference type="EMBL" id="KKM98974.1"/>
    </source>
</evidence>
<dbReference type="InterPro" id="IPR028998">
    <property type="entry name" value="RimP_C"/>
</dbReference>
<evidence type="ECO:0000259" key="3">
    <source>
        <dbReference type="Pfam" id="PF02576"/>
    </source>
</evidence>
<dbReference type="InterPro" id="IPR035956">
    <property type="entry name" value="RimP_N_sf"/>
</dbReference>
<sequence length="148" mass="16334">MAISDQIELLVEAPIESLGYELVGVEYIQNGANTVLRLYIDSDQGIGIEDCERVSHQVSGILEVEDPISSAYALEVSSPGFDRPLFKERDFVRFTGIEAKISMKLPVQGRRNFRGVLQGFSDGDILIEVDGEVYELPLSKLSKAKIVA</sequence>
<dbReference type="Pfam" id="PF02576">
    <property type="entry name" value="RimP_N"/>
    <property type="match status" value="1"/>
</dbReference>
<keyword evidence="2" id="KW-0690">Ribosome biogenesis</keyword>
<proteinExistence type="inferred from homology"/>
<dbReference type="SUPFAM" id="SSF74942">
    <property type="entry name" value="YhbC-like, C-terminal domain"/>
    <property type="match status" value="1"/>
</dbReference>
<feature type="domain" description="Ribosome maturation factor RimP N-terminal" evidence="3">
    <location>
        <begin position="10"/>
        <end position="82"/>
    </location>
</feature>
<dbReference type="CDD" id="cd01734">
    <property type="entry name" value="YlxS_C"/>
    <property type="match status" value="1"/>
</dbReference>
<dbReference type="Pfam" id="PF17384">
    <property type="entry name" value="DUF150_C"/>
    <property type="match status" value="1"/>
</dbReference>
<gene>
    <name evidence="5" type="ORF">LCGC14_1152490</name>
</gene>
<dbReference type="EMBL" id="LAZR01005554">
    <property type="protein sequence ID" value="KKM98974.1"/>
    <property type="molecule type" value="Genomic_DNA"/>
</dbReference>
<accession>A0A0F9LV03</accession>
<evidence type="ECO:0008006" key="6">
    <source>
        <dbReference type="Google" id="ProtNLM"/>
    </source>
</evidence>
<dbReference type="InterPro" id="IPR028989">
    <property type="entry name" value="RimP_N"/>
</dbReference>
<organism evidence="5">
    <name type="scientific">marine sediment metagenome</name>
    <dbReference type="NCBI Taxonomy" id="412755"/>
    <lineage>
        <taxon>unclassified sequences</taxon>
        <taxon>metagenomes</taxon>
        <taxon>ecological metagenomes</taxon>
    </lineage>
</organism>
<dbReference type="InterPro" id="IPR036847">
    <property type="entry name" value="RimP_C_sf"/>
</dbReference>
<keyword evidence="1" id="KW-0963">Cytoplasm</keyword>
<feature type="domain" description="Ribosome maturation factor RimP C-terminal" evidence="4">
    <location>
        <begin position="85"/>
        <end position="147"/>
    </location>
</feature>
<dbReference type="InterPro" id="IPR003728">
    <property type="entry name" value="Ribosome_maturation_RimP"/>
</dbReference>
<dbReference type="Gene3D" id="2.30.30.180">
    <property type="entry name" value="Ribosome maturation factor RimP, C-terminal domain"/>
    <property type="match status" value="1"/>
</dbReference>
<dbReference type="HAMAP" id="MF_01077">
    <property type="entry name" value="RimP"/>
    <property type="match status" value="1"/>
</dbReference>
<dbReference type="NCBIfam" id="NF000927">
    <property type="entry name" value="PRK00092.1-1"/>
    <property type="match status" value="1"/>
</dbReference>
<protein>
    <recommendedName>
        <fullName evidence="6">Ribosome maturation factor RimP N-terminal domain-containing protein</fullName>
    </recommendedName>
</protein>
<dbReference type="Gene3D" id="3.30.300.70">
    <property type="entry name" value="RimP-like superfamily, N-terminal"/>
    <property type="match status" value="1"/>
</dbReference>
<dbReference type="SUPFAM" id="SSF75420">
    <property type="entry name" value="YhbC-like, N-terminal domain"/>
    <property type="match status" value="1"/>
</dbReference>
<dbReference type="FunFam" id="3.30.300.70:FF:000001">
    <property type="entry name" value="Ribosome maturation factor RimP"/>
    <property type="match status" value="1"/>
</dbReference>
<evidence type="ECO:0000256" key="1">
    <source>
        <dbReference type="ARBA" id="ARBA00022490"/>
    </source>
</evidence>
<dbReference type="GO" id="GO:0006412">
    <property type="term" value="P:translation"/>
    <property type="evidence" value="ECO:0007669"/>
    <property type="project" value="TreeGrafter"/>
</dbReference>
<evidence type="ECO:0000256" key="2">
    <source>
        <dbReference type="ARBA" id="ARBA00022517"/>
    </source>
</evidence>
<name>A0A0F9LV03_9ZZZZ</name>
<dbReference type="AlphaFoldDB" id="A0A0F9LV03"/>
<evidence type="ECO:0000259" key="4">
    <source>
        <dbReference type="Pfam" id="PF17384"/>
    </source>
</evidence>
<dbReference type="GO" id="GO:0005829">
    <property type="term" value="C:cytosol"/>
    <property type="evidence" value="ECO:0007669"/>
    <property type="project" value="TreeGrafter"/>
</dbReference>
<dbReference type="GO" id="GO:0000028">
    <property type="term" value="P:ribosomal small subunit assembly"/>
    <property type="evidence" value="ECO:0007669"/>
    <property type="project" value="TreeGrafter"/>
</dbReference>
<dbReference type="PANTHER" id="PTHR33867:SF1">
    <property type="entry name" value="RIBOSOME MATURATION FACTOR RIMP"/>
    <property type="match status" value="1"/>
</dbReference>